<accession>A0A9W8JUV0</accession>
<evidence type="ECO:0000313" key="3">
    <source>
        <dbReference type="Proteomes" id="UP001148786"/>
    </source>
</evidence>
<dbReference type="Proteomes" id="UP001148786">
    <property type="component" value="Unassembled WGS sequence"/>
</dbReference>
<comment type="caution">
    <text evidence="2">The sequence shown here is derived from an EMBL/GenBank/DDBJ whole genome shotgun (WGS) entry which is preliminary data.</text>
</comment>
<evidence type="ECO:0000256" key="1">
    <source>
        <dbReference type="SAM" id="MobiDB-lite"/>
    </source>
</evidence>
<organism evidence="2 3">
    <name type="scientific">Agrocybe chaxingu</name>
    <dbReference type="NCBI Taxonomy" id="84603"/>
    <lineage>
        <taxon>Eukaryota</taxon>
        <taxon>Fungi</taxon>
        <taxon>Dikarya</taxon>
        <taxon>Basidiomycota</taxon>
        <taxon>Agaricomycotina</taxon>
        <taxon>Agaricomycetes</taxon>
        <taxon>Agaricomycetidae</taxon>
        <taxon>Agaricales</taxon>
        <taxon>Agaricineae</taxon>
        <taxon>Strophariaceae</taxon>
        <taxon>Agrocybe</taxon>
    </lineage>
</organism>
<keyword evidence="3" id="KW-1185">Reference proteome</keyword>
<proteinExistence type="predicted"/>
<name>A0A9W8JUV0_9AGAR</name>
<feature type="region of interest" description="Disordered" evidence="1">
    <location>
        <begin position="169"/>
        <end position="189"/>
    </location>
</feature>
<dbReference type="AlphaFoldDB" id="A0A9W8JUV0"/>
<feature type="compositionally biased region" description="Basic and acidic residues" evidence="1">
    <location>
        <begin position="109"/>
        <end position="131"/>
    </location>
</feature>
<feature type="region of interest" description="Disordered" evidence="1">
    <location>
        <begin position="1"/>
        <end position="152"/>
    </location>
</feature>
<dbReference type="OrthoDB" id="3215163at2759"/>
<sequence length="364" mass="39371">MFPKAAEFAPHDARPTKRRRIQMPSDADGFTNALPKPAYRAPVRPFTSAFDNGNTAPVVEKPRSKGASSKPLSKPVIQKRIMAPVPSSGVDESPSKPKTCEGSSLRSAQELHKSLFLDKPIHAKPPSECRRPLSAPRLPLNPPSRDETPEPAALKQIVPPSFLTTKTPSKPLKPLQQPAVPTPHKPASTKELRTISKTGLGQLNLASQSATEELASILLLDQHPELCLPEPSHEAIAQRGLEMSPEKKGKSTSKLARGSLAARAATYFGQSHTGLVLWQKDFGNRTNPPPSELLATIIKVLHKPIPSRSLTKNTPASPGVALCTLRQHNGDPHSSFKSDHLYRVVFSFSAANSPERLNLLPTAG</sequence>
<dbReference type="EMBL" id="JANKHO010001205">
    <property type="protein sequence ID" value="KAJ3502973.1"/>
    <property type="molecule type" value="Genomic_DNA"/>
</dbReference>
<reference evidence="2" key="1">
    <citation type="submission" date="2022-07" db="EMBL/GenBank/DDBJ databases">
        <title>Genome Sequence of Agrocybe chaxingu.</title>
        <authorList>
            <person name="Buettner E."/>
        </authorList>
    </citation>
    <scope>NUCLEOTIDE SEQUENCE</scope>
    <source>
        <strain evidence="2">MP-N11</strain>
    </source>
</reference>
<evidence type="ECO:0000313" key="2">
    <source>
        <dbReference type="EMBL" id="KAJ3502973.1"/>
    </source>
</evidence>
<gene>
    <name evidence="2" type="ORF">NLJ89_g8641</name>
</gene>
<protein>
    <submittedName>
        <fullName evidence="2">Uncharacterized protein</fullName>
    </submittedName>
</protein>